<reference evidence="1 2" key="1">
    <citation type="submission" date="2015-09" db="EMBL/GenBank/DDBJ databases">
        <title>A metagenomics-based metabolic model of nitrate-dependent anaerobic oxidation of methane by Methanoperedens-like archaea.</title>
        <authorList>
            <person name="Arshad A."/>
            <person name="Speth D.R."/>
            <person name="De Graaf R.M."/>
            <person name="Op Den Camp H.J."/>
            <person name="Jetten M.S."/>
            <person name="Welte C.U."/>
        </authorList>
    </citation>
    <scope>NUCLEOTIDE SEQUENCE [LARGE SCALE GENOMIC DNA]</scope>
</reference>
<accession>A0A0N8KQE3</accession>
<gene>
    <name evidence="1" type="ORF">MPEBLZ_03549</name>
</gene>
<comment type="caution">
    <text evidence="1">The sequence shown here is derived from an EMBL/GenBank/DDBJ whole genome shotgun (WGS) entry which is preliminary data.</text>
</comment>
<sequence>MKEVIVIICCDTEPDQPQYGGLDYNVHFGKHTWKGIKEGIPKAKEVANYIEDAEGHNAKITWFLRSDDQIKELYGDPAWMVRNFMGIWKELESQGDEIGWHPHLWRWNESIKSWYPELEDRIWIENCMEEGYNRFPEEFKLTSSRMCWNFHSNITMNKVDELGLKVDISAMPGQKSIKPVNDSPDSLYYDWEITKEPPYFPSQLDYRKEADINERSLDILEIPLTNFEISLSWQIKRILKRFLRPGRGYPLGKRNPAKIDDNPDFFRSCAIRKFFESKENNCRTFLVSYFHADELPGKDSLASTYFERNLKYISEASRNYGVPFRFLTAREAAGEVIK</sequence>
<organism evidence="1 2">
    <name type="scientific">Candidatus Methanoperedens nitratireducens</name>
    <dbReference type="NCBI Taxonomy" id="1392998"/>
    <lineage>
        <taxon>Archaea</taxon>
        <taxon>Methanobacteriati</taxon>
        <taxon>Methanobacteriota</taxon>
        <taxon>Stenosarchaea group</taxon>
        <taxon>Methanomicrobia</taxon>
        <taxon>Methanosarcinales</taxon>
        <taxon>ANME-2 cluster</taxon>
        <taxon>Candidatus Methanoperedentaceae</taxon>
        <taxon>Candidatus Methanoperedens</taxon>
    </lineage>
</organism>
<dbReference type="Proteomes" id="UP000050360">
    <property type="component" value="Unassembled WGS sequence"/>
</dbReference>
<protein>
    <recommendedName>
        <fullName evidence="3">Polysaccharide deacetylase</fullName>
    </recommendedName>
</protein>
<evidence type="ECO:0000313" key="2">
    <source>
        <dbReference type="Proteomes" id="UP000050360"/>
    </source>
</evidence>
<name>A0A0N8KQE3_9EURY</name>
<dbReference type="AlphaFoldDB" id="A0A0N8KQE3"/>
<evidence type="ECO:0008006" key="3">
    <source>
        <dbReference type="Google" id="ProtNLM"/>
    </source>
</evidence>
<evidence type="ECO:0000313" key="1">
    <source>
        <dbReference type="EMBL" id="KPQ41898.1"/>
    </source>
</evidence>
<proteinExistence type="predicted"/>
<dbReference type="EMBL" id="LKCM01000287">
    <property type="protein sequence ID" value="KPQ41898.1"/>
    <property type="molecule type" value="Genomic_DNA"/>
</dbReference>
<dbReference type="Gene3D" id="3.20.20.370">
    <property type="entry name" value="Glycoside hydrolase/deacetylase"/>
    <property type="match status" value="1"/>
</dbReference>